<proteinExistence type="predicted"/>
<comment type="subcellular location">
    <subcellularLocation>
        <location evidence="1">Membrane</location>
    </subcellularLocation>
</comment>
<reference evidence="8 9" key="1">
    <citation type="journal article" date="2016" name="PLoS ONE">
        <title>Plasmid Characterization and Chromosome Analysis of Two netF+ Clostridium perfringens Isolates Associated with Foal and Canine Necrotizing Enteritis.</title>
        <authorList>
            <person name="Mehdizadeh Gohari I."/>
            <person name="Kropinski A.M."/>
            <person name="Weese S.J."/>
            <person name="Parreira V.R."/>
            <person name="Whitehead A.E."/>
            <person name="Boerlin P."/>
            <person name="Prescott J.F."/>
        </authorList>
    </citation>
    <scope>NUCLEOTIDE SEQUENCE [LARGE SCALE GENOMIC DNA]</scope>
    <source>
        <strain evidence="8 9">JP838</strain>
        <plasmid evidence="9">Plasmid pJFP838A</plasmid>
    </source>
</reference>
<organism evidence="8 9">
    <name type="scientific">Clostridium perfringens</name>
    <dbReference type="NCBI Taxonomy" id="1502"/>
    <lineage>
        <taxon>Bacteria</taxon>
        <taxon>Bacillati</taxon>
        <taxon>Bacillota</taxon>
        <taxon>Clostridia</taxon>
        <taxon>Eubacteriales</taxon>
        <taxon>Clostridiaceae</taxon>
        <taxon>Clostridium</taxon>
    </lineage>
</organism>
<evidence type="ECO:0000256" key="2">
    <source>
        <dbReference type="ARBA" id="ARBA00022448"/>
    </source>
</evidence>
<keyword evidence="2" id="KW-0813">Transport</keyword>
<evidence type="ECO:0000256" key="1">
    <source>
        <dbReference type="ARBA" id="ARBA00004370"/>
    </source>
</evidence>
<dbReference type="InterPro" id="IPR038379">
    <property type="entry name" value="SecE_sf"/>
</dbReference>
<evidence type="ECO:0000256" key="3">
    <source>
        <dbReference type="ARBA" id="ARBA00022692"/>
    </source>
</evidence>
<name>A0A140GRS5_CLOPF</name>
<evidence type="ECO:0000256" key="6">
    <source>
        <dbReference type="ARBA" id="ARBA00023010"/>
    </source>
</evidence>
<evidence type="ECO:0000256" key="4">
    <source>
        <dbReference type="ARBA" id="ARBA00022927"/>
    </source>
</evidence>
<dbReference type="GO" id="GO:0016020">
    <property type="term" value="C:membrane"/>
    <property type="evidence" value="ECO:0007669"/>
    <property type="project" value="UniProtKB-SubCell"/>
</dbReference>
<dbReference type="GO" id="GO:0006605">
    <property type="term" value="P:protein targeting"/>
    <property type="evidence" value="ECO:0007669"/>
    <property type="project" value="InterPro"/>
</dbReference>
<evidence type="ECO:0000256" key="7">
    <source>
        <dbReference type="ARBA" id="ARBA00023136"/>
    </source>
</evidence>
<dbReference type="Proteomes" id="UP000070260">
    <property type="component" value="Plasmid pJFP838A"/>
</dbReference>
<evidence type="ECO:0000313" key="8">
    <source>
        <dbReference type="EMBL" id="AMN31234.1"/>
    </source>
</evidence>
<keyword evidence="8" id="KW-0614">Plasmid</keyword>
<dbReference type="RefSeq" id="WP_081109994.1">
    <property type="nucleotide sequence ID" value="NZ_CATNZX010000014.1"/>
</dbReference>
<protein>
    <submittedName>
        <fullName evidence="8">Putative preprotein translocase subunit SecE</fullName>
    </submittedName>
</protein>
<accession>A0A140GRS5</accession>
<dbReference type="GO" id="GO:0006886">
    <property type="term" value="P:intracellular protein transport"/>
    <property type="evidence" value="ECO:0007669"/>
    <property type="project" value="InterPro"/>
</dbReference>
<dbReference type="NCBIfam" id="TIGR00964">
    <property type="entry name" value="secE_bact"/>
    <property type="match status" value="1"/>
</dbReference>
<evidence type="ECO:0000313" key="9">
    <source>
        <dbReference type="Proteomes" id="UP000070260"/>
    </source>
</evidence>
<keyword evidence="6" id="KW-0811">Translocation</keyword>
<dbReference type="Pfam" id="PF00584">
    <property type="entry name" value="SecE"/>
    <property type="match status" value="1"/>
</dbReference>
<dbReference type="InterPro" id="IPR001901">
    <property type="entry name" value="Translocase_SecE/Sec61-g"/>
</dbReference>
<gene>
    <name evidence="8" type="ORF">JFP838_pA0318</name>
</gene>
<evidence type="ECO:0000256" key="5">
    <source>
        <dbReference type="ARBA" id="ARBA00022989"/>
    </source>
</evidence>
<dbReference type="PATRIC" id="fig|1502.177.peg.3527"/>
<keyword evidence="7" id="KW-0472">Membrane</keyword>
<dbReference type="Gene3D" id="1.20.5.1030">
    <property type="entry name" value="Preprotein translocase secy subunit"/>
    <property type="match status" value="1"/>
</dbReference>
<dbReference type="EMBL" id="CP013615">
    <property type="protein sequence ID" value="AMN31234.1"/>
    <property type="molecule type" value="Genomic_DNA"/>
</dbReference>
<dbReference type="GO" id="GO:0009306">
    <property type="term" value="P:protein secretion"/>
    <property type="evidence" value="ECO:0007669"/>
    <property type="project" value="InterPro"/>
</dbReference>
<sequence length="57" mass="6878">MKFIKSLKSEFKMIKFPKREVFKKTYEVVLSFTLISLFLIFALDNIFQKVIKIIFNI</sequence>
<dbReference type="GO" id="GO:0008320">
    <property type="term" value="F:protein transmembrane transporter activity"/>
    <property type="evidence" value="ECO:0007669"/>
    <property type="project" value="InterPro"/>
</dbReference>
<keyword evidence="4" id="KW-0653">Protein transport</keyword>
<keyword evidence="3" id="KW-0812">Transmembrane</keyword>
<dbReference type="AlphaFoldDB" id="A0A140GRS5"/>
<geneLocation type="plasmid" evidence="8 9">
    <name>pJFP838A</name>
</geneLocation>
<keyword evidence="5" id="KW-1133">Transmembrane helix</keyword>
<dbReference type="InterPro" id="IPR005807">
    <property type="entry name" value="SecE_bac"/>
</dbReference>